<feature type="region of interest" description="Disordered" evidence="1">
    <location>
        <begin position="93"/>
        <end position="122"/>
    </location>
</feature>
<feature type="compositionally biased region" description="Polar residues" evidence="1">
    <location>
        <begin position="156"/>
        <end position="168"/>
    </location>
</feature>
<name>A0ABW0JTS9_9GAMM</name>
<dbReference type="RefSeq" id="WP_377338378.1">
    <property type="nucleotide sequence ID" value="NZ_JALBWS010000015.1"/>
</dbReference>
<dbReference type="Gene3D" id="2.70.98.70">
    <property type="match status" value="1"/>
</dbReference>
<keyword evidence="2" id="KW-0812">Transmembrane</keyword>
<feature type="compositionally biased region" description="Low complexity" evidence="1">
    <location>
        <begin position="103"/>
        <end position="122"/>
    </location>
</feature>
<feature type="region of interest" description="Disordered" evidence="1">
    <location>
        <begin position="156"/>
        <end position="176"/>
    </location>
</feature>
<sequence length="1029" mass="108430">MKKRWLQTLVQAGAKLASPMEDWSIGDSRRGNAGELHVPIHDPHLNRDHRSTVDHAIVRVPGKRARYSLHKRLAAVGIACLLGAFAMAQVIEPAPSSSPSPTPSQGSEAAAQAGSTVSSLSTPVSSASAGLASASSAPSPSSSVAALPSPSVITEVASSSNADTSVSQEKSDAPLLPRADSYRAQAPGFGVFLSASAPVGATPASTETGSVGASPIGASPMKSGPIASVGSRPSRVLDASAMVALPVRAAAVAPAITAAHPRLILDSATLSDMRAHAAANTAEWQLLKSTCDSFIGGTVNYPSESGYPNLPNLGSGYQGESYLPALLSEGMCYQVLKSSNPTAAAPYGAKAVDILMKMSAPYTGAGSQGQNPCTDNGYGIRFFGVGYGLGYDWVYELLSPSQRTQIYTAANAWLTAWEDPNPSACANFEYVHPHSNYFAGYFHAKAAIALATYGENPSAAAQWDDWYGNQFSNRVQPYFALHLSGGGWPEGYGNYAPLAILNMSLPAREVKTATGVDLVHAAAPYSFPLESADYAMHFTWPSRAYFDDRDTNHASGTANPPVGTTQVGMYEQLFGALNYWGSPRVGVFHQYLNEVSAATSGYNPAAPWLLFLQSYPSAPTVEVGTMPRSYLAKGLGAVAARSNWTTGASWMSFRAAAYVNNPAQGEEGFDQGSLALVRGNVPLLVNTFGWMAHEPNGSADENLLYSDLFGSFNNTLYLGNRQMYNVFYVRNMSGSTVVDRFGQAAYTTEDNNVRTKVSAFEDGGDYVYVQSTNLEDMYRKFSAGPGVAAWSRQIVYLRPNRFVVYDRTTSGSASYDQYMAWHFPANPVAGVAATGQKRLDVSYNGQYAGAMTTLLPANTTITTVPLYPSSSTTKVWQVQVRPSTTDVSQRWMTVFDLSSQAADVAAISPVTITQGGVVGAWIDGGDGDSVVINSTGAAGTAISGTVAYTVLGPAHHVVTELAKATGYNITVTSGTGQTVSISPGGTYVSSAQGVLNFYVDASGTVTEGGDTGLPVSSLPVKGYPRGYRP</sequence>
<keyword evidence="2" id="KW-1133">Transmembrane helix</keyword>
<dbReference type="InterPro" id="IPR008929">
    <property type="entry name" value="Chondroitin_lyas"/>
</dbReference>
<evidence type="ECO:0000313" key="3">
    <source>
        <dbReference type="EMBL" id="MFC5439076.1"/>
    </source>
</evidence>
<evidence type="ECO:0008006" key="5">
    <source>
        <dbReference type="Google" id="ProtNLM"/>
    </source>
</evidence>
<evidence type="ECO:0000256" key="2">
    <source>
        <dbReference type="SAM" id="Phobius"/>
    </source>
</evidence>
<comment type="caution">
    <text evidence="3">The sequence shown here is derived from an EMBL/GenBank/DDBJ whole genome shotgun (WGS) entry which is preliminary data.</text>
</comment>
<evidence type="ECO:0000256" key="1">
    <source>
        <dbReference type="SAM" id="MobiDB-lite"/>
    </source>
</evidence>
<dbReference type="Proteomes" id="UP001596018">
    <property type="component" value="Unassembled WGS sequence"/>
</dbReference>
<accession>A0ABW0JTS9</accession>
<keyword evidence="2" id="KW-0472">Membrane</keyword>
<gene>
    <name evidence="3" type="ORF">ACFPK0_03490</name>
</gene>
<reference evidence="4" key="1">
    <citation type="journal article" date="2019" name="Int. J. Syst. Evol. Microbiol.">
        <title>The Global Catalogue of Microorganisms (GCM) 10K type strain sequencing project: providing services to taxonomists for standard genome sequencing and annotation.</title>
        <authorList>
            <consortium name="The Broad Institute Genomics Platform"/>
            <consortium name="The Broad Institute Genome Sequencing Center for Infectious Disease"/>
            <person name="Wu L."/>
            <person name="Ma J."/>
        </authorList>
    </citation>
    <scope>NUCLEOTIDE SEQUENCE [LARGE SCALE GENOMIC DNA]</scope>
    <source>
        <strain evidence="4">KACC 12822</strain>
    </source>
</reference>
<evidence type="ECO:0000313" key="4">
    <source>
        <dbReference type="Proteomes" id="UP001596018"/>
    </source>
</evidence>
<keyword evidence="4" id="KW-1185">Reference proteome</keyword>
<proteinExistence type="predicted"/>
<feature type="transmembrane region" description="Helical" evidence="2">
    <location>
        <begin position="73"/>
        <end position="91"/>
    </location>
</feature>
<protein>
    <recommendedName>
        <fullName evidence="5">Heparinase II N-terminal domain-containing protein</fullName>
    </recommendedName>
</protein>
<dbReference type="Gene3D" id="1.50.10.100">
    <property type="entry name" value="Chondroitin AC/alginate lyase"/>
    <property type="match status" value="1"/>
</dbReference>
<dbReference type="EMBL" id="JBHSMM010000001">
    <property type="protein sequence ID" value="MFC5439076.1"/>
    <property type="molecule type" value="Genomic_DNA"/>
</dbReference>
<organism evidence="3 4">
    <name type="scientific">Rhodanobacter ginsenosidimutans</name>
    <dbReference type="NCBI Taxonomy" id="490571"/>
    <lineage>
        <taxon>Bacteria</taxon>
        <taxon>Pseudomonadati</taxon>
        <taxon>Pseudomonadota</taxon>
        <taxon>Gammaproteobacteria</taxon>
        <taxon>Lysobacterales</taxon>
        <taxon>Rhodanobacteraceae</taxon>
        <taxon>Rhodanobacter</taxon>
    </lineage>
</organism>